<evidence type="ECO:0000313" key="2">
    <source>
        <dbReference type="Proteomes" id="UP000182259"/>
    </source>
</evidence>
<dbReference type="Pfam" id="PF07189">
    <property type="entry name" value="SF3b10"/>
    <property type="match status" value="1"/>
</dbReference>
<sequence length="83" mass="9567">MADKVRDTHQFLYQKAKYIGLGDADTTREQFITNVQRDTLASVAMHDSLLTYNAVATNTHRELLRQQTIKKMVQPMRKTENGL</sequence>
<dbReference type="InterPro" id="IPR009846">
    <property type="entry name" value="SF3b5/RDS3-10"/>
</dbReference>
<proteinExistence type="predicted"/>
<dbReference type="AlphaFoldDB" id="A0A1L0BAB1"/>
<dbReference type="GO" id="GO:0005686">
    <property type="term" value="C:U2 snRNP"/>
    <property type="evidence" value="ECO:0007669"/>
    <property type="project" value="TreeGrafter"/>
</dbReference>
<dbReference type="EMBL" id="LT635764">
    <property type="protein sequence ID" value="SGZ48582.1"/>
    <property type="molecule type" value="Genomic_DNA"/>
</dbReference>
<evidence type="ECO:0000313" key="1">
    <source>
        <dbReference type="EMBL" id="SGZ48582.1"/>
    </source>
</evidence>
<organism evidence="1 2">
    <name type="scientific">Sungouiella intermedia</name>
    <dbReference type="NCBI Taxonomy" id="45354"/>
    <lineage>
        <taxon>Eukaryota</taxon>
        <taxon>Fungi</taxon>
        <taxon>Dikarya</taxon>
        <taxon>Ascomycota</taxon>
        <taxon>Saccharomycotina</taxon>
        <taxon>Pichiomycetes</taxon>
        <taxon>Metschnikowiaceae</taxon>
        <taxon>Sungouiella</taxon>
    </lineage>
</organism>
<dbReference type="PANTHER" id="PTHR20978">
    <property type="entry name" value="SPLICING FACTOR 3B SUBUNIT 5"/>
    <property type="match status" value="1"/>
</dbReference>
<reference evidence="1 2" key="1">
    <citation type="submission" date="2016-10" db="EMBL/GenBank/DDBJ databases">
        <authorList>
            <person name="de Groot N.N."/>
        </authorList>
    </citation>
    <scope>NUCLEOTIDE SEQUENCE [LARGE SCALE GENOMIC DNA]</scope>
    <source>
        <strain evidence="1 2">PYCC 4715</strain>
    </source>
</reference>
<dbReference type="Proteomes" id="UP000182259">
    <property type="component" value="Chromosome I"/>
</dbReference>
<dbReference type="GO" id="GO:0071011">
    <property type="term" value="C:precatalytic spliceosome"/>
    <property type="evidence" value="ECO:0007669"/>
    <property type="project" value="TreeGrafter"/>
</dbReference>
<protein>
    <submittedName>
        <fullName evidence="1">CIC11C00000004407</fullName>
    </submittedName>
</protein>
<dbReference type="PANTHER" id="PTHR20978:SF0">
    <property type="entry name" value="SPLICING FACTOR 3B SUBUNIT 5"/>
    <property type="match status" value="1"/>
</dbReference>
<gene>
    <name evidence="1" type="ORF">SAMEA4029009_CIC11G00000004407</name>
</gene>
<accession>A0A1L0BAB1</accession>
<name>A0A1L0BAB1_9ASCO</name>
<dbReference type="GO" id="GO:0000398">
    <property type="term" value="P:mRNA splicing, via spliceosome"/>
    <property type="evidence" value="ECO:0007669"/>
    <property type="project" value="TreeGrafter"/>
</dbReference>